<dbReference type="InterPro" id="IPR050553">
    <property type="entry name" value="Thioredoxin_ResA/DsbE_sf"/>
</dbReference>
<evidence type="ECO:0000313" key="2">
    <source>
        <dbReference type="EMBL" id="AVO42919.1"/>
    </source>
</evidence>
<dbReference type="KEGG" id="simp:C6571_17880"/>
<dbReference type="InterPro" id="IPR013766">
    <property type="entry name" value="Thioredoxin_domain"/>
</dbReference>
<evidence type="ECO:0000313" key="3">
    <source>
        <dbReference type="Proteomes" id="UP000239326"/>
    </source>
</evidence>
<organism evidence="2 3">
    <name type="scientific">Simplicispira suum</name>
    <dbReference type="NCBI Taxonomy" id="2109915"/>
    <lineage>
        <taxon>Bacteria</taxon>
        <taxon>Pseudomonadati</taxon>
        <taxon>Pseudomonadota</taxon>
        <taxon>Betaproteobacteria</taxon>
        <taxon>Burkholderiales</taxon>
        <taxon>Comamonadaceae</taxon>
        <taxon>Simplicispira</taxon>
    </lineage>
</organism>
<accession>A0A2S0N450</accession>
<dbReference type="GO" id="GO:0016209">
    <property type="term" value="F:antioxidant activity"/>
    <property type="evidence" value="ECO:0007669"/>
    <property type="project" value="InterPro"/>
</dbReference>
<dbReference type="AlphaFoldDB" id="A0A2S0N450"/>
<dbReference type="SUPFAM" id="SSF52833">
    <property type="entry name" value="Thioredoxin-like"/>
    <property type="match status" value="1"/>
</dbReference>
<dbReference type="PROSITE" id="PS51352">
    <property type="entry name" value="THIOREDOXIN_2"/>
    <property type="match status" value="1"/>
</dbReference>
<dbReference type="InterPro" id="IPR000866">
    <property type="entry name" value="AhpC/TSA"/>
</dbReference>
<dbReference type="Pfam" id="PF00578">
    <property type="entry name" value="AhpC-TSA"/>
    <property type="match status" value="1"/>
</dbReference>
<dbReference type="PANTHER" id="PTHR42852:SF17">
    <property type="entry name" value="THIOREDOXIN-LIKE PROTEIN HI_1115"/>
    <property type="match status" value="1"/>
</dbReference>
<dbReference type="InterPro" id="IPR036249">
    <property type="entry name" value="Thioredoxin-like_sf"/>
</dbReference>
<dbReference type="OrthoDB" id="9811352at2"/>
<protein>
    <submittedName>
        <fullName evidence="2">Protein disulfide oxidoreductase</fullName>
    </submittedName>
</protein>
<dbReference type="Gene3D" id="3.40.30.10">
    <property type="entry name" value="Glutaredoxin"/>
    <property type="match status" value="1"/>
</dbReference>
<dbReference type="GO" id="GO:0016491">
    <property type="term" value="F:oxidoreductase activity"/>
    <property type="evidence" value="ECO:0007669"/>
    <property type="project" value="InterPro"/>
</dbReference>
<gene>
    <name evidence="2" type="ORF">C6571_17880</name>
</gene>
<feature type="domain" description="Thioredoxin" evidence="1">
    <location>
        <begin position="35"/>
        <end position="178"/>
    </location>
</feature>
<dbReference type="RefSeq" id="WP_106447894.1">
    <property type="nucleotide sequence ID" value="NZ_CP027669.1"/>
</dbReference>
<keyword evidence="3" id="KW-1185">Reference proteome</keyword>
<dbReference type="PANTHER" id="PTHR42852">
    <property type="entry name" value="THIOL:DISULFIDE INTERCHANGE PROTEIN DSBE"/>
    <property type="match status" value="1"/>
</dbReference>
<dbReference type="EMBL" id="CP027669">
    <property type="protein sequence ID" value="AVO42919.1"/>
    <property type="molecule type" value="Genomic_DNA"/>
</dbReference>
<reference evidence="2 3" key="1">
    <citation type="submission" date="2018-03" db="EMBL/GenBank/DDBJ databases">
        <title>Genome sequencing of Simplicispira sp.</title>
        <authorList>
            <person name="Kim S.-J."/>
            <person name="Heo J."/>
            <person name="Kwon S.-W."/>
        </authorList>
    </citation>
    <scope>NUCLEOTIDE SEQUENCE [LARGE SCALE GENOMIC DNA]</scope>
    <source>
        <strain evidence="2 3">SC1-8</strain>
    </source>
</reference>
<name>A0A2S0N450_9BURK</name>
<evidence type="ECO:0000259" key="1">
    <source>
        <dbReference type="PROSITE" id="PS51352"/>
    </source>
</evidence>
<proteinExistence type="predicted"/>
<sequence>MSWNLKIGQGWKRHLGTLAMVVAVFVAVQSWQTRKVPGGAAPDFPLTVVRADGSITTTTLAEWRAAHPGEPVALHFWAEWCPICRTEEGSITSISQDWPVMTVAMQSGDAAKVSQVLHKRALPWPAALDPRSQITSAHGFGAVPAFVVVDAAGQLRTPTVGYTTEAGMRLRLWWAQLTGGFAG</sequence>
<dbReference type="Proteomes" id="UP000239326">
    <property type="component" value="Chromosome"/>
</dbReference>